<sequence length="96" mass="11412">MGASKDYNYTPEELLMSQFGRAIGHPARSRMIKLLKENKSFRNTDMCKILEMRVSTIHDHIKILREADLIHIEYARHAYHITLNQENYQLYLSQFN</sequence>
<dbReference type="Gene3D" id="1.10.10.10">
    <property type="entry name" value="Winged helix-like DNA-binding domain superfamily/Winged helix DNA-binding domain"/>
    <property type="match status" value="1"/>
</dbReference>
<proteinExistence type="predicted"/>
<feature type="domain" description="HTH arsR-type" evidence="1">
    <location>
        <begin position="8"/>
        <end position="96"/>
    </location>
</feature>
<protein>
    <submittedName>
        <fullName evidence="2">Helix-turn-helix transcriptional regulator</fullName>
    </submittedName>
</protein>
<dbReference type="Pfam" id="PF01022">
    <property type="entry name" value="HTH_5"/>
    <property type="match status" value="1"/>
</dbReference>
<dbReference type="SMART" id="SM00418">
    <property type="entry name" value="HTH_ARSR"/>
    <property type="match status" value="1"/>
</dbReference>
<dbReference type="InterPro" id="IPR036390">
    <property type="entry name" value="WH_DNA-bd_sf"/>
</dbReference>
<dbReference type="RefSeq" id="WP_144331683.1">
    <property type="nucleotide sequence ID" value="NZ_VLPL01000001.1"/>
</dbReference>
<evidence type="ECO:0000313" key="3">
    <source>
        <dbReference type="Proteomes" id="UP000316008"/>
    </source>
</evidence>
<dbReference type="InterPro" id="IPR036388">
    <property type="entry name" value="WH-like_DNA-bd_sf"/>
</dbReference>
<gene>
    <name evidence="2" type="ORF">FO442_03155</name>
</gene>
<keyword evidence="3" id="KW-1185">Reference proteome</keyword>
<name>A0A556N7N5_9FLAO</name>
<dbReference type="OrthoDB" id="9794330at2"/>
<evidence type="ECO:0000259" key="1">
    <source>
        <dbReference type="PROSITE" id="PS50987"/>
    </source>
</evidence>
<reference evidence="2 3" key="1">
    <citation type="submission" date="2019-07" db="EMBL/GenBank/DDBJ databases">
        <authorList>
            <person name="Huq M.A."/>
        </authorList>
    </citation>
    <scope>NUCLEOTIDE SEQUENCE [LARGE SCALE GENOMIC DNA]</scope>
    <source>
        <strain evidence="2 3">MAH-3</strain>
    </source>
</reference>
<evidence type="ECO:0000313" key="2">
    <source>
        <dbReference type="EMBL" id="TSJ48148.1"/>
    </source>
</evidence>
<dbReference type="GO" id="GO:0003700">
    <property type="term" value="F:DNA-binding transcription factor activity"/>
    <property type="evidence" value="ECO:0007669"/>
    <property type="project" value="InterPro"/>
</dbReference>
<accession>A0A556N7N5</accession>
<dbReference type="EMBL" id="VLPL01000001">
    <property type="protein sequence ID" value="TSJ48148.1"/>
    <property type="molecule type" value="Genomic_DNA"/>
</dbReference>
<dbReference type="Proteomes" id="UP000316008">
    <property type="component" value="Unassembled WGS sequence"/>
</dbReference>
<dbReference type="CDD" id="cd00090">
    <property type="entry name" value="HTH_ARSR"/>
    <property type="match status" value="1"/>
</dbReference>
<dbReference type="InterPro" id="IPR011991">
    <property type="entry name" value="ArsR-like_HTH"/>
</dbReference>
<dbReference type="SUPFAM" id="SSF46785">
    <property type="entry name" value="Winged helix' DNA-binding domain"/>
    <property type="match status" value="1"/>
</dbReference>
<dbReference type="AlphaFoldDB" id="A0A556N7N5"/>
<organism evidence="2 3">
    <name type="scientific">Fluviicola chungangensis</name>
    <dbReference type="NCBI Taxonomy" id="2597671"/>
    <lineage>
        <taxon>Bacteria</taxon>
        <taxon>Pseudomonadati</taxon>
        <taxon>Bacteroidota</taxon>
        <taxon>Flavobacteriia</taxon>
        <taxon>Flavobacteriales</taxon>
        <taxon>Crocinitomicaceae</taxon>
        <taxon>Fluviicola</taxon>
    </lineage>
</organism>
<dbReference type="InterPro" id="IPR001845">
    <property type="entry name" value="HTH_ArsR_DNA-bd_dom"/>
</dbReference>
<comment type="caution">
    <text evidence="2">The sequence shown here is derived from an EMBL/GenBank/DDBJ whole genome shotgun (WGS) entry which is preliminary data.</text>
</comment>
<dbReference type="PROSITE" id="PS50987">
    <property type="entry name" value="HTH_ARSR_2"/>
    <property type="match status" value="1"/>
</dbReference>